<feature type="region of interest" description="Disordered" evidence="1">
    <location>
        <begin position="156"/>
        <end position="208"/>
    </location>
</feature>
<dbReference type="EMBL" id="JBBPBK010000010">
    <property type="protein sequence ID" value="KAK9277059.1"/>
    <property type="molecule type" value="Genomic_DNA"/>
</dbReference>
<feature type="region of interest" description="Disordered" evidence="1">
    <location>
        <begin position="654"/>
        <end position="699"/>
    </location>
</feature>
<evidence type="ECO:0000313" key="2">
    <source>
        <dbReference type="EMBL" id="KAK9277059.1"/>
    </source>
</evidence>
<feature type="compositionally biased region" description="Polar residues" evidence="1">
    <location>
        <begin position="675"/>
        <end position="687"/>
    </location>
</feature>
<comment type="caution">
    <text evidence="2">The sequence shown here is derived from an EMBL/GenBank/DDBJ whole genome shotgun (WGS) entry which is preliminary data.</text>
</comment>
<dbReference type="AlphaFoldDB" id="A0AAP0WRL0"/>
<feature type="compositionally biased region" description="Polar residues" evidence="1">
    <location>
        <begin position="175"/>
        <end position="188"/>
    </location>
</feature>
<feature type="compositionally biased region" description="Polar residues" evidence="1">
    <location>
        <begin position="654"/>
        <end position="668"/>
    </location>
</feature>
<protein>
    <recommendedName>
        <fullName evidence="4">Transcriptional regulator SLK2</fullName>
    </recommendedName>
</protein>
<evidence type="ECO:0008006" key="4">
    <source>
        <dbReference type="Google" id="ProtNLM"/>
    </source>
</evidence>
<name>A0AAP0WRL0_LIQFO</name>
<dbReference type="Pfam" id="PF01803">
    <property type="entry name" value="LIM_bind"/>
    <property type="match status" value="1"/>
</dbReference>
<gene>
    <name evidence="2" type="ORF">L1049_006598</name>
</gene>
<reference evidence="2 3" key="1">
    <citation type="journal article" date="2024" name="Plant J.">
        <title>Genome sequences and population genomics reveal climatic adaptation and genomic divergence between two closely related sweetgum species.</title>
        <authorList>
            <person name="Xu W.Q."/>
            <person name="Ren C.Q."/>
            <person name="Zhang X.Y."/>
            <person name="Comes H.P."/>
            <person name="Liu X.H."/>
            <person name="Li Y.G."/>
            <person name="Kettle C.J."/>
            <person name="Jalonen R."/>
            <person name="Gaisberger H."/>
            <person name="Ma Y.Z."/>
            <person name="Qiu Y.X."/>
        </authorList>
    </citation>
    <scope>NUCLEOTIDE SEQUENCE [LARGE SCALE GENOMIC DNA]</scope>
    <source>
        <strain evidence="2">Hangzhou</strain>
    </source>
</reference>
<keyword evidence="3" id="KW-1185">Reference proteome</keyword>
<dbReference type="PANTHER" id="PTHR10378">
    <property type="entry name" value="LIM DOMAIN-BINDING PROTEIN"/>
    <property type="match status" value="1"/>
</dbReference>
<proteinExistence type="predicted"/>
<dbReference type="Proteomes" id="UP001415857">
    <property type="component" value="Unassembled WGS sequence"/>
</dbReference>
<organism evidence="2 3">
    <name type="scientific">Liquidambar formosana</name>
    <name type="common">Formosan gum</name>
    <dbReference type="NCBI Taxonomy" id="63359"/>
    <lineage>
        <taxon>Eukaryota</taxon>
        <taxon>Viridiplantae</taxon>
        <taxon>Streptophyta</taxon>
        <taxon>Embryophyta</taxon>
        <taxon>Tracheophyta</taxon>
        <taxon>Spermatophyta</taxon>
        <taxon>Magnoliopsida</taxon>
        <taxon>eudicotyledons</taxon>
        <taxon>Gunneridae</taxon>
        <taxon>Pentapetalae</taxon>
        <taxon>Saxifragales</taxon>
        <taxon>Altingiaceae</taxon>
        <taxon>Liquidambar</taxon>
    </lineage>
</organism>
<evidence type="ECO:0000256" key="1">
    <source>
        <dbReference type="SAM" id="MobiDB-lite"/>
    </source>
</evidence>
<sequence>MALETYLDSDGQLVAPIVSPTRVSGGFMRSSSSDILLQKDGQFQAAVASLLNSSSGNLSRSIARIPHLNAGLISGDMNPTVLNNKTNSRPSVGASSLVTDANSAFTGATNLERSAGTNAESYLNLPGSPASFSSNNLSISGSSAIDGTSLVQQTSHLDQNCRQVRKRQQQKRQQAGCSASQPTSQTHHVSLRAGTKQEPITSTQMHKKPRLDIKQEDILQQQIIQQLLQRQDPMQVQGHNPQLQTLFQQSKLRNLQHQQILQSIPQLQGVDMQQQQQMRHHLQQQALQHVSTMRPFDSGICARRLMQYIYHLQHRPPDNNIAYWRKFVAEYYAPGAKKRWCLSLYDSVGHNALGVFPQAAMDAWQCDICGSKSGRGFEANFEVLPRLNKIKFDSGVIDELLFLDLPREHRFPSGLMILEYGKAVEESVCEQLRVVREGQLRIIFSHDLKILSWEFCAQRHEELLPRRLVVPQVNQLVQAAQRYQSTVTGSRADEVSPQDLKANCNVFVTAGRQLARNLELHLVDDLGFSKRYVRCLQISEVVNSMKDLMTFSRDNNIGPIASLKNYPREATATELKTNQMLEKEQLQSVQCLPTDRKKLMAMQHGLGSNMNDPSHLTDSGLLTGSEQAALALTAYYQKMLRQNSLDSNLSRVKQEPSCSFNSSNQVASSKPFPGSESSRLGSIQSLPLNGLSRSHSSQSSQNIQQCMIQKILQEMMNNSAAKEVRNACGSEGEEVLCGFDASAIGGSLARARGTAMVRDRLYSPANVLDSFGRTNSLKAAPNSDLSGGCGKNIIVKREPDLPEKLHLTEAVREMPHACYENGVFNGDREDSGHG</sequence>
<evidence type="ECO:0000313" key="3">
    <source>
        <dbReference type="Proteomes" id="UP001415857"/>
    </source>
</evidence>
<dbReference type="InterPro" id="IPR029005">
    <property type="entry name" value="LIM-bd/SEUSS"/>
</dbReference>
<accession>A0AAP0WRL0</accession>